<evidence type="ECO:0000313" key="1">
    <source>
        <dbReference type="EMBL" id="KAK3868286.1"/>
    </source>
</evidence>
<dbReference type="Proteomes" id="UP001286313">
    <property type="component" value="Unassembled WGS sequence"/>
</dbReference>
<keyword evidence="2" id="KW-1185">Reference proteome</keyword>
<name>A0AAE1F755_PETCI</name>
<sequence length="106" mass="12007">MVESQEMSVTFECTLVPPPVICSVQSTVAASHDTHRQCQTVCRGTWKGVDACSSKDRLAQATPRGLHYKLRFDPQIEYLSSAWMEARFMSRIIRPPVCGWLFTQLT</sequence>
<reference evidence="1" key="1">
    <citation type="submission" date="2023-10" db="EMBL/GenBank/DDBJ databases">
        <title>Genome assemblies of two species of porcelain crab, Petrolisthes cinctipes and Petrolisthes manimaculis (Anomura: Porcellanidae).</title>
        <authorList>
            <person name="Angst P."/>
        </authorList>
    </citation>
    <scope>NUCLEOTIDE SEQUENCE</scope>
    <source>
        <strain evidence="1">PB745_01</strain>
        <tissue evidence="1">Gill</tissue>
    </source>
</reference>
<accession>A0AAE1F755</accession>
<comment type="caution">
    <text evidence="1">The sequence shown here is derived from an EMBL/GenBank/DDBJ whole genome shotgun (WGS) entry which is preliminary data.</text>
</comment>
<organism evidence="1 2">
    <name type="scientific">Petrolisthes cinctipes</name>
    <name type="common">Flat porcelain crab</name>
    <dbReference type="NCBI Taxonomy" id="88211"/>
    <lineage>
        <taxon>Eukaryota</taxon>
        <taxon>Metazoa</taxon>
        <taxon>Ecdysozoa</taxon>
        <taxon>Arthropoda</taxon>
        <taxon>Crustacea</taxon>
        <taxon>Multicrustacea</taxon>
        <taxon>Malacostraca</taxon>
        <taxon>Eumalacostraca</taxon>
        <taxon>Eucarida</taxon>
        <taxon>Decapoda</taxon>
        <taxon>Pleocyemata</taxon>
        <taxon>Anomura</taxon>
        <taxon>Galatheoidea</taxon>
        <taxon>Porcellanidae</taxon>
        <taxon>Petrolisthes</taxon>
    </lineage>
</organism>
<protein>
    <submittedName>
        <fullName evidence="1">Uncharacterized protein</fullName>
    </submittedName>
</protein>
<gene>
    <name evidence="1" type="ORF">Pcinc_026300</name>
</gene>
<evidence type="ECO:0000313" key="2">
    <source>
        <dbReference type="Proteomes" id="UP001286313"/>
    </source>
</evidence>
<dbReference type="AlphaFoldDB" id="A0AAE1F755"/>
<proteinExistence type="predicted"/>
<dbReference type="EMBL" id="JAWQEG010003047">
    <property type="protein sequence ID" value="KAK3868286.1"/>
    <property type="molecule type" value="Genomic_DNA"/>
</dbReference>